<keyword evidence="2" id="KW-1185">Reference proteome</keyword>
<proteinExistence type="predicted"/>
<reference evidence="1 2" key="1">
    <citation type="submission" date="2018-04" db="EMBL/GenBank/DDBJ databases">
        <title>Genomic Encyclopedia of Archaeal and Bacterial Type Strains, Phase II (KMG-II): from individual species to whole genera.</title>
        <authorList>
            <person name="Goeker M."/>
        </authorList>
    </citation>
    <scope>NUCLEOTIDE SEQUENCE [LARGE SCALE GENOMIC DNA]</scope>
    <source>
        <strain evidence="1 2">DSM 25731</strain>
    </source>
</reference>
<name>A0A2T6C6X5_9FLAO</name>
<comment type="caution">
    <text evidence="1">The sequence shown here is derived from an EMBL/GenBank/DDBJ whole genome shotgun (WGS) entry which is preliminary data.</text>
</comment>
<accession>A0A2T6C6X5</accession>
<dbReference type="RefSeq" id="WP_108113381.1">
    <property type="nucleotide sequence ID" value="NZ_QBKT01000001.1"/>
</dbReference>
<dbReference type="EMBL" id="QBKT01000001">
    <property type="protein sequence ID" value="PTX64035.1"/>
    <property type="molecule type" value="Genomic_DNA"/>
</dbReference>
<evidence type="ECO:0000313" key="2">
    <source>
        <dbReference type="Proteomes" id="UP000244090"/>
    </source>
</evidence>
<sequence length="60" mass="6698">MKKSLKKLALNKKAVSNLSLEKIGGRAAQSNDILSCTDPTKLTWCYYCPKDPIDVPSEER</sequence>
<gene>
    <name evidence="1" type="ORF">C8N46_101645</name>
</gene>
<evidence type="ECO:0000313" key="1">
    <source>
        <dbReference type="EMBL" id="PTX64035.1"/>
    </source>
</evidence>
<dbReference type="OrthoDB" id="9968526at2"/>
<protein>
    <submittedName>
        <fullName evidence="1">Uncharacterized protein</fullName>
    </submittedName>
</protein>
<dbReference type="Proteomes" id="UP000244090">
    <property type="component" value="Unassembled WGS sequence"/>
</dbReference>
<organism evidence="1 2">
    <name type="scientific">Kordia periserrulae</name>
    <dbReference type="NCBI Taxonomy" id="701523"/>
    <lineage>
        <taxon>Bacteria</taxon>
        <taxon>Pseudomonadati</taxon>
        <taxon>Bacteroidota</taxon>
        <taxon>Flavobacteriia</taxon>
        <taxon>Flavobacteriales</taxon>
        <taxon>Flavobacteriaceae</taxon>
        <taxon>Kordia</taxon>
    </lineage>
</organism>
<dbReference type="AlphaFoldDB" id="A0A2T6C6X5"/>